<evidence type="ECO:0000259" key="11">
    <source>
        <dbReference type="PROSITE" id="PS50103"/>
    </source>
</evidence>
<evidence type="ECO:0000256" key="8">
    <source>
        <dbReference type="ARBA" id="ARBA00022833"/>
    </source>
</evidence>
<dbReference type="Pfam" id="PF23050">
    <property type="entry name" value="KH_N4BP1_1st"/>
    <property type="match status" value="1"/>
</dbReference>
<dbReference type="GO" id="GO:0003729">
    <property type="term" value="F:mRNA binding"/>
    <property type="evidence" value="ECO:0007669"/>
    <property type="project" value="TreeGrafter"/>
</dbReference>
<keyword evidence="3" id="KW-0540">Nuclease</keyword>
<dbReference type="GO" id="GO:0036464">
    <property type="term" value="C:cytoplasmic ribonucleoprotein granule"/>
    <property type="evidence" value="ECO:0007669"/>
    <property type="project" value="TreeGrafter"/>
</dbReference>
<reference evidence="12" key="1">
    <citation type="journal article" date="2023" name="G3 (Bethesda)">
        <title>Whole genome assembly and annotation of the endangered Caribbean coral Acropora cervicornis.</title>
        <authorList>
            <person name="Selwyn J.D."/>
            <person name="Vollmer S.V."/>
        </authorList>
    </citation>
    <scope>NUCLEOTIDE SEQUENCE</scope>
    <source>
        <strain evidence="12">K2</strain>
    </source>
</reference>
<comment type="similarity">
    <text evidence="2">Belongs to the ZC3H12 family.</text>
</comment>
<keyword evidence="8 10" id="KW-0862">Zinc</keyword>
<evidence type="ECO:0000256" key="1">
    <source>
        <dbReference type="ARBA" id="ARBA00001946"/>
    </source>
</evidence>
<dbReference type="AlphaFoldDB" id="A0AAD9R098"/>
<sequence>MVRNFIEFVLLKDEIEEKFSIVEKHVNSLFDVQLKRTKEEDNLRCWLKLEGNQHDICRAKEYIIGVCSSCSQALSIQEAVLNENNNTSQLDRASTKQNPSVVELTNQEPHRDLSSQQIAADSEESLQEKQNLQDRSCELISGLEDLTLERQECAEKVNEKTELHFDGMVVKSELNFCEEARSSSGITSKDKVQEYGDESLRDFALKLGYSASSINTGLSKLGASANVNSLLSELVKAESSAKQLEEGSSTFSGNEKPHPSPEDWTCLRPIVIDGSNVAMSHGKQKVFSCRGIGIAVDWFLQRNHRNIKVFVPMWRANASRPESPITDQEVLNRLQEAGILVWTPSREVENGKKINCYDDRYIIKHAIDSDGIIVSNDHFRDLMPESPEWKKVINQRRLMYTFVDDKFSPPDDPCGRYGPTLDEYLKKGCGKLCPYERNCTYGKRCKYLHPERNPKKVEADSVPQGPEHFPPEVPYGQASRPCRPLPPCPPGVRQHSRPLPPAPLEYHKPLPLPPQGEIPAHMARVFPPTLRTRPTVGLGERRSDPLAYCRESQLDMQLIPDQFERTLSDPCFPDQACAGRLIRRGSLPQVPYHTQQQFSARPPELFMRGSMMVRRIPSDGCTVNGDWMMGQEPHIFAGHGFPQHFPPNFPTNSAMHSTSIPPNTWAISPYPHDQPQYAHPQYQFDPGMYDPGYGRVLYHGQRNAYTRSRAPPIIDGWCGDSTDGAGEESVAGDKDKERLRIEAYEKLCEIFPDDVEKVLALLDKYSDETNLDTLTQHMLED</sequence>
<dbReference type="GO" id="GO:0016787">
    <property type="term" value="F:hydrolase activity"/>
    <property type="evidence" value="ECO:0007669"/>
    <property type="project" value="UniProtKB-KW"/>
</dbReference>
<evidence type="ECO:0000256" key="3">
    <source>
        <dbReference type="ARBA" id="ARBA00022722"/>
    </source>
</evidence>
<evidence type="ECO:0000313" key="13">
    <source>
        <dbReference type="Proteomes" id="UP001249851"/>
    </source>
</evidence>
<dbReference type="Pfam" id="PF18039">
    <property type="entry name" value="UBA_6"/>
    <property type="match status" value="1"/>
</dbReference>
<dbReference type="PANTHER" id="PTHR12876">
    <property type="entry name" value="N4BP1-RELATED"/>
    <property type="match status" value="1"/>
</dbReference>
<keyword evidence="9" id="KW-0460">Magnesium</keyword>
<evidence type="ECO:0000256" key="2">
    <source>
        <dbReference type="ARBA" id="ARBA00010922"/>
    </source>
</evidence>
<keyword evidence="7" id="KW-0378">Hydrolase</keyword>
<evidence type="ECO:0000313" key="12">
    <source>
        <dbReference type="EMBL" id="KAK2570642.1"/>
    </source>
</evidence>
<protein>
    <submittedName>
        <fullName evidence="12">Ribonuclease ZC3H12C</fullName>
    </submittedName>
</protein>
<evidence type="ECO:0000256" key="7">
    <source>
        <dbReference type="ARBA" id="ARBA00022801"/>
    </source>
</evidence>
<dbReference type="Gene3D" id="3.40.50.11980">
    <property type="match status" value="1"/>
</dbReference>
<gene>
    <name evidence="12" type="ORF">P5673_004326</name>
</gene>
<feature type="zinc finger region" description="C3H1-type" evidence="10">
    <location>
        <begin position="432"/>
        <end position="452"/>
    </location>
</feature>
<keyword evidence="5" id="KW-0255">Endonuclease</keyword>
<evidence type="ECO:0000256" key="10">
    <source>
        <dbReference type="PROSITE-ProRule" id="PRU00723"/>
    </source>
</evidence>
<evidence type="ECO:0000256" key="4">
    <source>
        <dbReference type="ARBA" id="ARBA00022723"/>
    </source>
</evidence>
<keyword evidence="13" id="KW-1185">Reference proteome</keyword>
<dbReference type="InterPro" id="IPR000571">
    <property type="entry name" value="Znf_CCCH"/>
</dbReference>
<feature type="domain" description="C3H1-type" evidence="11">
    <location>
        <begin position="432"/>
        <end position="452"/>
    </location>
</feature>
<keyword evidence="6 10" id="KW-0863">Zinc-finger</keyword>
<dbReference type="Pfam" id="PF11977">
    <property type="entry name" value="RNase_Zc3h12a"/>
    <property type="match status" value="1"/>
</dbReference>
<organism evidence="12 13">
    <name type="scientific">Acropora cervicornis</name>
    <name type="common">Staghorn coral</name>
    <dbReference type="NCBI Taxonomy" id="6130"/>
    <lineage>
        <taxon>Eukaryota</taxon>
        <taxon>Metazoa</taxon>
        <taxon>Cnidaria</taxon>
        <taxon>Anthozoa</taxon>
        <taxon>Hexacorallia</taxon>
        <taxon>Scleractinia</taxon>
        <taxon>Astrocoeniina</taxon>
        <taxon>Acroporidae</taxon>
        <taxon>Acropora</taxon>
    </lineage>
</organism>
<dbReference type="InterPro" id="IPR021869">
    <property type="entry name" value="RNase_Zc3h12_NYN"/>
</dbReference>
<dbReference type="InterPro" id="IPR040546">
    <property type="entry name" value="Rege-1_UBA-like"/>
</dbReference>
<accession>A0AAD9R098</accession>
<dbReference type="GO" id="GO:0008270">
    <property type="term" value="F:zinc ion binding"/>
    <property type="evidence" value="ECO:0007669"/>
    <property type="project" value="UniProtKB-KW"/>
</dbReference>
<evidence type="ECO:0000256" key="6">
    <source>
        <dbReference type="ARBA" id="ARBA00022771"/>
    </source>
</evidence>
<dbReference type="InterPro" id="IPR056629">
    <property type="entry name" value="KH_N4BP1_1st"/>
</dbReference>
<dbReference type="GO" id="GO:0005634">
    <property type="term" value="C:nucleus"/>
    <property type="evidence" value="ECO:0007669"/>
    <property type="project" value="TreeGrafter"/>
</dbReference>
<evidence type="ECO:0000256" key="9">
    <source>
        <dbReference type="ARBA" id="ARBA00022842"/>
    </source>
</evidence>
<evidence type="ECO:0000256" key="5">
    <source>
        <dbReference type="ARBA" id="ARBA00022759"/>
    </source>
</evidence>
<reference evidence="12" key="2">
    <citation type="journal article" date="2023" name="Science">
        <title>Genomic signatures of disease resistance in endangered staghorn corals.</title>
        <authorList>
            <person name="Vollmer S.V."/>
            <person name="Selwyn J.D."/>
            <person name="Despard B.A."/>
            <person name="Roesel C.L."/>
        </authorList>
    </citation>
    <scope>NUCLEOTIDE SEQUENCE</scope>
    <source>
        <strain evidence="12">K2</strain>
    </source>
</reference>
<keyword evidence="4 10" id="KW-0479">Metal-binding</keyword>
<dbReference type="PANTHER" id="PTHR12876:SF35">
    <property type="entry name" value="LD08718P-RELATED"/>
    <property type="match status" value="1"/>
</dbReference>
<name>A0AAD9R098_ACRCE</name>
<dbReference type="FunFam" id="3.40.50.11980:FF:000001">
    <property type="entry name" value="ZC3H12A isoform 1"/>
    <property type="match status" value="1"/>
</dbReference>
<proteinExistence type="inferred from homology"/>
<dbReference type="InterPro" id="IPR051101">
    <property type="entry name" value="ZC3H12/N4BP1_RNase_Reg"/>
</dbReference>
<dbReference type="PROSITE" id="PS50103">
    <property type="entry name" value="ZF_C3H1"/>
    <property type="match status" value="1"/>
</dbReference>
<comment type="caution">
    <text evidence="12">The sequence shown here is derived from an EMBL/GenBank/DDBJ whole genome shotgun (WGS) entry which is preliminary data.</text>
</comment>
<dbReference type="Proteomes" id="UP001249851">
    <property type="component" value="Unassembled WGS sequence"/>
</dbReference>
<comment type="cofactor">
    <cofactor evidence="1">
        <name>Mg(2+)</name>
        <dbReference type="ChEBI" id="CHEBI:18420"/>
    </cofactor>
</comment>
<dbReference type="GO" id="GO:0004521">
    <property type="term" value="F:RNA endonuclease activity"/>
    <property type="evidence" value="ECO:0007669"/>
    <property type="project" value="TreeGrafter"/>
</dbReference>
<dbReference type="EMBL" id="JARQWQ010000007">
    <property type="protein sequence ID" value="KAK2570642.1"/>
    <property type="molecule type" value="Genomic_DNA"/>
</dbReference>